<dbReference type="Pfam" id="PF16331">
    <property type="entry name" value="TolA_bind_tri"/>
    <property type="match status" value="1"/>
</dbReference>
<sequence length="312" mass="33317" precursor="true">MIRAFSSNAAMASLVLAIVVSTPATAQVESGNEQLFNLVSQMQQLQDEIRSLRGQIEEQSYQIEDLKRRQRDQYLDLDQRISGITGGQPSGAAPGLGSTTRTAPSTAAGVTASATVPAASPATGGNAAVPPLGRTEEGEAAAQAAASQPPRDVPEVTAPPSVPSTTMALGAPDTTSRETVANPEAEQAAYDQAFQALKELRYADAARDFQAFLDAYPQSSLAGNAQYWLGESYYVTRNYDMALNAFESLGSNYPDSTKGGDALLKIGYTHYELKQYDQARAALEQVTTRYPNSTLARLATSRLNSMRLEGHL</sequence>
<keyword evidence="2" id="KW-0132">Cell division</keyword>
<accession>A0A5N0TEG5</accession>
<reference evidence="7 8" key="1">
    <citation type="submission" date="2019-09" db="EMBL/GenBank/DDBJ databases">
        <title>Wenzhouxiangella sp. Genome sequencing and assembly.</title>
        <authorList>
            <person name="Zhang R."/>
        </authorList>
    </citation>
    <scope>NUCLEOTIDE SEQUENCE [LARGE SCALE GENOMIC DNA]</scope>
    <source>
        <strain evidence="7 8">W260</strain>
    </source>
</reference>
<comment type="similarity">
    <text evidence="2">Belongs to the CpoB family.</text>
</comment>
<evidence type="ECO:0000259" key="6">
    <source>
        <dbReference type="Pfam" id="PF16331"/>
    </source>
</evidence>
<feature type="coiled-coil region" evidence="2">
    <location>
        <begin position="28"/>
        <end position="69"/>
    </location>
</feature>
<evidence type="ECO:0000256" key="2">
    <source>
        <dbReference type="HAMAP-Rule" id="MF_02066"/>
    </source>
</evidence>
<dbReference type="InterPro" id="IPR019734">
    <property type="entry name" value="TPR_rpt"/>
</dbReference>
<dbReference type="GO" id="GO:0030288">
    <property type="term" value="C:outer membrane-bounded periplasmic space"/>
    <property type="evidence" value="ECO:0007669"/>
    <property type="project" value="UniProtKB-UniRule"/>
</dbReference>
<dbReference type="Gene3D" id="1.20.5.110">
    <property type="match status" value="1"/>
</dbReference>
<dbReference type="GO" id="GO:0043093">
    <property type="term" value="P:FtsZ-dependent cytokinesis"/>
    <property type="evidence" value="ECO:0007669"/>
    <property type="project" value="UniProtKB-UniRule"/>
</dbReference>
<feature type="compositionally biased region" description="Polar residues" evidence="4">
    <location>
        <begin position="163"/>
        <end position="173"/>
    </location>
</feature>
<evidence type="ECO:0000256" key="3">
    <source>
        <dbReference type="PROSITE-ProRule" id="PRU00339"/>
    </source>
</evidence>
<dbReference type="SUPFAM" id="SSF48452">
    <property type="entry name" value="TPR-like"/>
    <property type="match status" value="1"/>
</dbReference>
<comment type="subcellular location">
    <subcellularLocation>
        <location evidence="2">Periplasm</location>
    </subcellularLocation>
</comment>
<dbReference type="Proteomes" id="UP000325372">
    <property type="component" value="Unassembled WGS sequence"/>
</dbReference>
<evidence type="ECO:0000259" key="5">
    <source>
        <dbReference type="Pfam" id="PF13525"/>
    </source>
</evidence>
<keyword evidence="2" id="KW-0175">Coiled coil</keyword>
<feature type="domain" description="Outer membrane lipoprotein BamD-like" evidence="5">
    <location>
        <begin position="186"/>
        <end position="256"/>
    </location>
</feature>
<comment type="function">
    <text evidence="2">Mediates coordination of peptidoglycan synthesis and outer membrane constriction during cell division.</text>
</comment>
<dbReference type="RefSeq" id="WP_150863054.1">
    <property type="nucleotide sequence ID" value="NZ_VYXP01000002.1"/>
</dbReference>
<keyword evidence="2" id="KW-0574">Periplasm</keyword>
<organism evidence="7 8">
    <name type="scientific">Marinihelvus fidelis</name>
    <dbReference type="NCBI Taxonomy" id="2613842"/>
    <lineage>
        <taxon>Bacteria</taxon>
        <taxon>Pseudomonadati</taxon>
        <taxon>Pseudomonadota</taxon>
        <taxon>Gammaproteobacteria</taxon>
        <taxon>Chromatiales</taxon>
        <taxon>Wenzhouxiangellaceae</taxon>
        <taxon>Marinihelvus</taxon>
    </lineage>
</organism>
<evidence type="ECO:0000313" key="7">
    <source>
        <dbReference type="EMBL" id="KAA9133493.1"/>
    </source>
</evidence>
<feature type="domain" description="YbgF trimerisation" evidence="6">
    <location>
        <begin position="27"/>
        <end position="89"/>
    </location>
</feature>
<dbReference type="HAMAP" id="MF_02066">
    <property type="entry name" value="CpoB"/>
    <property type="match status" value="1"/>
</dbReference>
<dbReference type="InterPro" id="IPR011990">
    <property type="entry name" value="TPR-like_helical_dom_sf"/>
</dbReference>
<dbReference type="InterPro" id="IPR034706">
    <property type="entry name" value="CpoB"/>
</dbReference>
<dbReference type="EMBL" id="VYXP01000002">
    <property type="protein sequence ID" value="KAA9133493.1"/>
    <property type="molecule type" value="Genomic_DNA"/>
</dbReference>
<keyword evidence="1 2" id="KW-0732">Signal</keyword>
<evidence type="ECO:0000256" key="4">
    <source>
        <dbReference type="SAM" id="MobiDB-lite"/>
    </source>
</evidence>
<comment type="caution">
    <text evidence="7">The sequence shown here is derived from an EMBL/GenBank/DDBJ whole genome shotgun (WGS) entry which is preliminary data.</text>
</comment>
<evidence type="ECO:0000256" key="1">
    <source>
        <dbReference type="ARBA" id="ARBA00022729"/>
    </source>
</evidence>
<feature type="region of interest" description="Disordered" evidence="4">
    <location>
        <begin position="80"/>
        <end position="173"/>
    </location>
</feature>
<dbReference type="InterPro" id="IPR014162">
    <property type="entry name" value="CpoB_C"/>
</dbReference>
<feature type="chain" id="PRO_5024521204" description="Cell division coordinator CpoB" evidence="2">
    <location>
        <begin position="27"/>
        <end position="312"/>
    </location>
</feature>
<dbReference type="Pfam" id="PF13174">
    <property type="entry name" value="TPR_6"/>
    <property type="match status" value="1"/>
</dbReference>
<dbReference type="NCBIfam" id="TIGR02795">
    <property type="entry name" value="tol_pal_ybgF"/>
    <property type="match status" value="1"/>
</dbReference>
<keyword evidence="2" id="KW-0131">Cell cycle</keyword>
<feature type="repeat" description="TPR" evidence="3">
    <location>
        <begin position="260"/>
        <end position="293"/>
    </location>
</feature>
<dbReference type="SMART" id="SM00028">
    <property type="entry name" value="TPR"/>
    <property type="match status" value="2"/>
</dbReference>
<gene>
    <name evidence="7" type="primary">ybgF</name>
    <name evidence="2" type="synonym">cpoB</name>
    <name evidence="7" type="ORF">F3N42_03855</name>
</gene>
<dbReference type="InterPro" id="IPR032519">
    <property type="entry name" value="YbgF_tri"/>
</dbReference>
<dbReference type="InterPro" id="IPR039565">
    <property type="entry name" value="BamD-like"/>
</dbReference>
<dbReference type="Pfam" id="PF13525">
    <property type="entry name" value="YfiO"/>
    <property type="match status" value="1"/>
</dbReference>
<dbReference type="AlphaFoldDB" id="A0A5N0TEG5"/>
<dbReference type="GO" id="GO:0070206">
    <property type="term" value="P:protein trimerization"/>
    <property type="evidence" value="ECO:0007669"/>
    <property type="project" value="InterPro"/>
</dbReference>
<evidence type="ECO:0000313" key="8">
    <source>
        <dbReference type="Proteomes" id="UP000325372"/>
    </source>
</evidence>
<protein>
    <recommendedName>
        <fullName evidence="2">Cell division coordinator CpoB</fullName>
    </recommendedName>
</protein>
<feature type="compositionally biased region" description="Low complexity" evidence="4">
    <location>
        <begin position="102"/>
        <end position="125"/>
    </location>
</feature>
<feature type="signal peptide" evidence="2">
    <location>
        <begin position="1"/>
        <end position="26"/>
    </location>
</feature>
<dbReference type="PROSITE" id="PS50005">
    <property type="entry name" value="TPR"/>
    <property type="match status" value="1"/>
</dbReference>
<keyword evidence="3" id="KW-0802">TPR repeat</keyword>
<name>A0A5N0TEG5_9GAMM</name>
<dbReference type="Gene3D" id="1.25.40.10">
    <property type="entry name" value="Tetratricopeptide repeat domain"/>
    <property type="match status" value="1"/>
</dbReference>
<keyword evidence="8" id="KW-1185">Reference proteome</keyword>
<proteinExistence type="inferred from homology"/>